<dbReference type="Proteomes" id="UP000034213">
    <property type="component" value="Unassembled WGS sequence"/>
</dbReference>
<evidence type="ECO:0000313" key="2">
    <source>
        <dbReference type="Proteomes" id="UP000034213"/>
    </source>
</evidence>
<protein>
    <recommendedName>
        <fullName evidence="3">50S ribosomal protein L29</fullName>
    </recommendedName>
</protein>
<comment type="caution">
    <text evidence="1">The sequence shown here is derived from an EMBL/GenBank/DDBJ whole genome shotgun (WGS) entry which is preliminary data.</text>
</comment>
<dbReference type="EMBL" id="LCEW01000002">
    <property type="protein sequence ID" value="KKS80600.1"/>
    <property type="molecule type" value="Genomic_DNA"/>
</dbReference>
<proteinExistence type="predicted"/>
<dbReference type="STRING" id="1618369.UV54_C0002G0012"/>
<sequence length="50" mass="5795">MTTKTDKPTLPQLQAKLVKLKLDLKVNKLKDTSQLKKTRYQITLLKIKSL</sequence>
<dbReference type="AlphaFoldDB" id="A0A0G1C4N5"/>
<reference evidence="1 2" key="1">
    <citation type="journal article" date="2015" name="Nature">
        <title>rRNA introns, odd ribosomes, and small enigmatic genomes across a large radiation of phyla.</title>
        <authorList>
            <person name="Brown C.T."/>
            <person name="Hug L.A."/>
            <person name="Thomas B.C."/>
            <person name="Sharon I."/>
            <person name="Castelle C.J."/>
            <person name="Singh A."/>
            <person name="Wilkins M.J."/>
            <person name="Williams K.H."/>
            <person name="Banfield J.F."/>
        </authorList>
    </citation>
    <scope>NUCLEOTIDE SEQUENCE [LARGE SCALE GENOMIC DNA]</scope>
</reference>
<evidence type="ECO:0000313" key="1">
    <source>
        <dbReference type="EMBL" id="KKS80600.1"/>
    </source>
</evidence>
<gene>
    <name evidence="1" type="ORF">UV54_C0002G0012</name>
</gene>
<evidence type="ECO:0008006" key="3">
    <source>
        <dbReference type="Google" id="ProtNLM"/>
    </source>
</evidence>
<accession>A0A0G1C4N5</accession>
<organism evidence="1 2">
    <name type="scientific">Candidatus Beckwithbacteria bacterium GW2011_GWA2_43_10</name>
    <dbReference type="NCBI Taxonomy" id="1618369"/>
    <lineage>
        <taxon>Bacteria</taxon>
        <taxon>Candidatus Beckwithiibacteriota</taxon>
    </lineage>
</organism>
<name>A0A0G1C4N5_9BACT</name>